<proteinExistence type="predicted"/>
<keyword evidence="1" id="KW-0472">Membrane</keyword>
<protein>
    <submittedName>
        <fullName evidence="2">Uncharacterized protein</fullName>
    </submittedName>
</protein>
<sequence>MDAKDEAERGLTVIQDYLYWDSHRRAAHRRAAEFAVHVPGLSEEQKTDLEWWYVEEQIRVSRAIAHHLTEQITMVEARHARRYARLRRMSRVALAVLAATVIVLVVSLALVVGG</sequence>
<gene>
    <name evidence="2" type="ORF">GUR47_37340</name>
</gene>
<keyword evidence="1" id="KW-1133">Transmembrane helix</keyword>
<organism evidence="2">
    <name type="scientific">Streptomyces tendae</name>
    <dbReference type="NCBI Taxonomy" id="1932"/>
    <lineage>
        <taxon>Bacteria</taxon>
        <taxon>Bacillati</taxon>
        <taxon>Actinomycetota</taxon>
        <taxon>Actinomycetes</taxon>
        <taxon>Kitasatosporales</taxon>
        <taxon>Streptomycetaceae</taxon>
        <taxon>Streptomyces</taxon>
    </lineage>
</organism>
<feature type="transmembrane region" description="Helical" evidence="1">
    <location>
        <begin position="92"/>
        <end position="112"/>
    </location>
</feature>
<name>A0A6B3QW59_STRTE</name>
<dbReference type="RefSeq" id="WP_164461122.1">
    <property type="nucleotide sequence ID" value="NZ_JAAIFS010000013.1"/>
</dbReference>
<keyword evidence="1" id="KW-0812">Transmembrane</keyword>
<evidence type="ECO:0000256" key="1">
    <source>
        <dbReference type="SAM" id="Phobius"/>
    </source>
</evidence>
<dbReference type="AlphaFoldDB" id="A0A6B3QW59"/>
<accession>A0A6B3QW59</accession>
<comment type="caution">
    <text evidence="2">The sequence shown here is derived from an EMBL/GenBank/DDBJ whole genome shotgun (WGS) entry which is preliminary data.</text>
</comment>
<evidence type="ECO:0000313" key="2">
    <source>
        <dbReference type="EMBL" id="NEV92296.1"/>
    </source>
</evidence>
<dbReference type="EMBL" id="JAAIFS010000013">
    <property type="protein sequence ID" value="NEV92296.1"/>
    <property type="molecule type" value="Genomic_DNA"/>
</dbReference>
<reference evidence="2" key="1">
    <citation type="journal article" date="2020" name="Microorganisms">
        <title>Isolation, Genomic and Metabolomic Characterization of Streptomyces tendae VITAKN with Quorum Sensing Inhibitory Activity from Southern India.</title>
        <authorList>
            <person name="Ishaque N.M."/>
            <person name="Burgsdorf I."/>
            <person name="Limlingan Malit J.J."/>
            <person name="Saha S."/>
            <person name="Teta R."/>
            <person name="Ewe D."/>
            <person name="Kannabiran K."/>
            <person name="Hrouzek P."/>
            <person name="Steindler L."/>
            <person name="Costantino V."/>
            <person name="Saurav K."/>
        </authorList>
    </citation>
    <scope>NUCLEOTIDE SEQUENCE</scope>
    <source>
        <strain evidence="2">VITAKN</strain>
    </source>
</reference>